<gene>
    <name evidence="2" type="ORF">BDD43_2360</name>
</gene>
<proteinExistence type="predicted"/>
<evidence type="ECO:0000313" key="3">
    <source>
        <dbReference type="Proteomes" id="UP000268007"/>
    </source>
</evidence>
<reference evidence="2 3" key="1">
    <citation type="submission" date="2018-10" db="EMBL/GenBank/DDBJ databases">
        <title>Genomic Encyclopedia of Archaeal and Bacterial Type Strains, Phase II (KMG-II): from individual species to whole genera.</title>
        <authorList>
            <person name="Goeker M."/>
        </authorList>
    </citation>
    <scope>NUCLEOTIDE SEQUENCE [LARGE SCALE GENOMIC DNA]</scope>
    <source>
        <strain evidence="2 3">DSM 18602</strain>
    </source>
</reference>
<feature type="signal peptide" evidence="1">
    <location>
        <begin position="1"/>
        <end position="20"/>
    </location>
</feature>
<keyword evidence="1" id="KW-0732">Signal</keyword>
<keyword evidence="3" id="KW-1185">Reference proteome</keyword>
<protein>
    <submittedName>
        <fullName evidence="2">Uncharacterized protein</fullName>
    </submittedName>
</protein>
<name>A0A495J2E9_9SPHI</name>
<dbReference type="Proteomes" id="UP000268007">
    <property type="component" value="Unassembled WGS sequence"/>
</dbReference>
<dbReference type="EMBL" id="RBKU01000001">
    <property type="protein sequence ID" value="RKR82189.1"/>
    <property type="molecule type" value="Genomic_DNA"/>
</dbReference>
<comment type="caution">
    <text evidence="2">The sequence shown here is derived from an EMBL/GenBank/DDBJ whole genome shotgun (WGS) entry which is preliminary data.</text>
</comment>
<organism evidence="2 3">
    <name type="scientific">Mucilaginibacter gracilis</name>
    <dbReference type="NCBI Taxonomy" id="423350"/>
    <lineage>
        <taxon>Bacteria</taxon>
        <taxon>Pseudomonadati</taxon>
        <taxon>Bacteroidota</taxon>
        <taxon>Sphingobacteriia</taxon>
        <taxon>Sphingobacteriales</taxon>
        <taxon>Sphingobacteriaceae</taxon>
        <taxon>Mucilaginibacter</taxon>
    </lineage>
</organism>
<feature type="chain" id="PRO_5019712256" evidence="1">
    <location>
        <begin position="21"/>
        <end position="135"/>
    </location>
</feature>
<sequence>MKKAILILSVLFITRLSVSAQSAVALFKPLYGGDEHYAFATASSLDDAKEKALSEVKSVVDQKVGSRATGQQFIYTYSNRKGFYAIGRGKDQYGHYWHFEAALGYSSESAAKRYVLDRLAARGLYDTEIYASGED</sequence>
<dbReference type="RefSeq" id="WP_121197814.1">
    <property type="nucleotide sequence ID" value="NZ_RBKU01000001.1"/>
</dbReference>
<dbReference type="AlphaFoldDB" id="A0A495J2E9"/>
<evidence type="ECO:0000256" key="1">
    <source>
        <dbReference type="SAM" id="SignalP"/>
    </source>
</evidence>
<evidence type="ECO:0000313" key="2">
    <source>
        <dbReference type="EMBL" id="RKR82189.1"/>
    </source>
</evidence>
<accession>A0A495J2E9</accession>